<protein>
    <submittedName>
        <fullName evidence="2">Uncharacterized protein</fullName>
    </submittedName>
</protein>
<proteinExistence type="predicted"/>
<dbReference type="InParanoid" id="A0A0G4FNK0"/>
<dbReference type="PROSITE" id="PS51257">
    <property type="entry name" value="PROKAR_LIPOPROTEIN"/>
    <property type="match status" value="1"/>
</dbReference>
<keyword evidence="1" id="KW-1133">Transmembrane helix</keyword>
<feature type="transmembrane region" description="Helical" evidence="1">
    <location>
        <begin position="241"/>
        <end position="258"/>
    </location>
</feature>
<keyword evidence="1" id="KW-0472">Membrane</keyword>
<reference evidence="2 3" key="1">
    <citation type="submission" date="2014-11" db="EMBL/GenBank/DDBJ databases">
        <authorList>
            <person name="Zhu J."/>
            <person name="Qi W."/>
            <person name="Song R."/>
        </authorList>
    </citation>
    <scope>NUCLEOTIDE SEQUENCE [LARGE SCALE GENOMIC DNA]</scope>
</reference>
<evidence type="ECO:0000313" key="2">
    <source>
        <dbReference type="EMBL" id="CEM15807.1"/>
    </source>
</evidence>
<keyword evidence="3" id="KW-1185">Reference proteome</keyword>
<name>A0A0G4FNK0_VITBC</name>
<feature type="transmembrane region" description="Helical" evidence="1">
    <location>
        <begin position="38"/>
        <end position="61"/>
    </location>
</feature>
<evidence type="ECO:0000313" key="3">
    <source>
        <dbReference type="Proteomes" id="UP000041254"/>
    </source>
</evidence>
<evidence type="ECO:0000256" key="1">
    <source>
        <dbReference type="SAM" id="Phobius"/>
    </source>
</evidence>
<gene>
    <name evidence="2" type="ORF">Vbra_15851</name>
</gene>
<accession>A0A0G4FNK0</accession>
<organism evidence="2 3">
    <name type="scientific">Vitrella brassicaformis (strain CCMP3155)</name>
    <dbReference type="NCBI Taxonomy" id="1169540"/>
    <lineage>
        <taxon>Eukaryota</taxon>
        <taxon>Sar</taxon>
        <taxon>Alveolata</taxon>
        <taxon>Colpodellida</taxon>
        <taxon>Vitrellaceae</taxon>
        <taxon>Vitrella</taxon>
    </lineage>
</organism>
<dbReference type="VEuPathDB" id="CryptoDB:Vbra_15851"/>
<feature type="transmembrane region" description="Helical" evidence="1">
    <location>
        <begin position="12"/>
        <end position="32"/>
    </location>
</feature>
<dbReference type="Proteomes" id="UP000041254">
    <property type="component" value="Unassembled WGS sequence"/>
</dbReference>
<feature type="transmembrane region" description="Helical" evidence="1">
    <location>
        <begin position="73"/>
        <end position="95"/>
    </location>
</feature>
<dbReference type="EMBL" id="CDMY01000471">
    <property type="protein sequence ID" value="CEM15807.1"/>
    <property type="molecule type" value="Genomic_DNA"/>
</dbReference>
<dbReference type="AlphaFoldDB" id="A0A0G4FNK0"/>
<keyword evidence="1" id="KW-0812">Transmembrane</keyword>
<sequence length="274" mass="30629">MSASSARVLFPSFFTFACFAVFLWPLVQTIYLTTDVNFRYWVGYWMLICLALPVLYLATYVMHLVRTRPSRSLILASFIASSCLFIVLGVALLLYSSGLGDQLLSTDCATWKRTRPLEQTYQDARELYACCLSEHGDNSLSQYCPAPATATATSPTANGTSSSNGRQDILVTECDRYEDLYNDHKGDLAYLAYLETSYYCSGFCTVAERPLFTRTLQGNDACAEAVASVIRSKVDFHAVQMISYGGITLVLFLAWLGFTNKTLRFLSRDQSPLY</sequence>